<dbReference type="RefSeq" id="WP_070204282.1">
    <property type="nucleotide sequence ID" value="NZ_LJGZ01000105.1"/>
</dbReference>
<dbReference type="GO" id="GO:0051539">
    <property type="term" value="F:4 iron, 4 sulfur cluster binding"/>
    <property type="evidence" value="ECO:0007669"/>
    <property type="project" value="UniProtKB-KW"/>
</dbReference>
<evidence type="ECO:0000256" key="3">
    <source>
        <dbReference type="ARBA" id="ARBA00004496"/>
    </source>
</evidence>
<keyword evidence="12" id="KW-0479">Metal-binding</keyword>
<reference evidence="23 24" key="1">
    <citation type="journal article" date="2016" name="Front. Microbiol.">
        <title>Comparative Genomics Analysis of Streptomyces Species Reveals Their Adaptation to the Marine Environment and Their Diversity at the Genomic Level.</title>
        <authorList>
            <person name="Tian X."/>
            <person name="Zhang Z."/>
            <person name="Yang T."/>
            <person name="Chen M."/>
            <person name="Li J."/>
            <person name="Chen F."/>
            <person name="Yang J."/>
            <person name="Li W."/>
            <person name="Zhang B."/>
            <person name="Zhang Z."/>
            <person name="Wu J."/>
            <person name="Zhang C."/>
            <person name="Long L."/>
            <person name="Xiao J."/>
        </authorList>
    </citation>
    <scope>NUCLEOTIDE SEQUENCE [LARGE SCALE GENOMIC DNA]</scope>
    <source>
        <strain evidence="23 24">SCSIO M10372</strain>
    </source>
</reference>
<evidence type="ECO:0000256" key="11">
    <source>
        <dbReference type="ARBA" id="ARBA00022692"/>
    </source>
</evidence>
<evidence type="ECO:0000256" key="10">
    <source>
        <dbReference type="ARBA" id="ARBA00022679"/>
    </source>
</evidence>
<evidence type="ECO:0000256" key="8">
    <source>
        <dbReference type="ARBA" id="ARBA00022485"/>
    </source>
</evidence>
<evidence type="ECO:0000256" key="1">
    <source>
        <dbReference type="ARBA" id="ARBA00000085"/>
    </source>
</evidence>
<evidence type="ECO:0000256" key="12">
    <source>
        <dbReference type="ARBA" id="ARBA00022723"/>
    </source>
</evidence>
<evidence type="ECO:0000256" key="6">
    <source>
        <dbReference type="ARBA" id="ARBA00017322"/>
    </source>
</evidence>
<comment type="function">
    <text evidence="19">Member of the two-component regulatory system NreB/NreC involved in the control of dissimilatory nitrate/nitrite reduction in response to oxygen. NreB functions as a direct oxygen sensor histidine kinase which is autophosphorylated, in the absence of oxygen, probably at the conserved histidine residue, and transfers its phosphate group probably to a conserved aspartate residue of NreC. NreB/NreC activates the expression of the nitrate (narGHJI) and nitrite (nir) reductase operons, as well as the putative nitrate transporter gene narT.</text>
</comment>
<dbReference type="GO" id="GO:0000155">
    <property type="term" value="F:phosphorelay sensor kinase activity"/>
    <property type="evidence" value="ECO:0007669"/>
    <property type="project" value="InterPro"/>
</dbReference>
<evidence type="ECO:0000256" key="20">
    <source>
        <dbReference type="ARBA" id="ARBA00030800"/>
    </source>
</evidence>
<evidence type="ECO:0000256" key="21">
    <source>
        <dbReference type="SAM" id="MobiDB-lite"/>
    </source>
</evidence>
<dbReference type="InterPro" id="IPR036890">
    <property type="entry name" value="HATPase_C_sf"/>
</dbReference>
<evidence type="ECO:0000256" key="17">
    <source>
        <dbReference type="ARBA" id="ARBA00023014"/>
    </source>
</evidence>
<dbReference type="PATRIC" id="fig|518642.7.peg.4266"/>
<keyword evidence="17" id="KW-0411">Iron-sulfur</keyword>
<evidence type="ECO:0000256" key="13">
    <source>
        <dbReference type="ARBA" id="ARBA00022777"/>
    </source>
</evidence>
<dbReference type="EMBL" id="LJGZ01000105">
    <property type="protein sequence ID" value="OEV16067.1"/>
    <property type="molecule type" value="Genomic_DNA"/>
</dbReference>
<dbReference type="GO" id="GO:0046983">
    <property type="term" value="F:protein dimerization activity"/>
    <property type="evidence" value="ECO:0007669"/>
    <property type="project" value="InterPro"/>
</dbReference>
<dbReference type="Proteomes" id="UP000175971">
    <property type="component" value="Unassembled WGS sequence"/>
</dbReference>
<dbReference type="Gene3D" id="3.30.565.10">
    <property type="entry name" value="Histidine kinase-like ATPase, C-terminal domain"/>
    <property type="match status" value="1"/>
</dbReference>
<keyword evidence="11" id="KW-0812">Transmembrane</keyword>
<keyword evidence="9" id="KW-0963">Cytoplasm</keyword>
<dbReference type="InterPro" id="IPR004358">
    <property type="entry name" value="Sig_transdc_His_kin-like_C"/>
</dbReference>
<evidence type="ECO:0000256" key="7">
    <source>
        <dbReference type="ARBA" id="ARBA00022475"/>
    </source>
</evidence>
<dbReference type="Pfam" id="PF07730">
    <property type="entry name" value="HisKA_3"/>
    <property type="match status" value="1"/>
</dbReference>
<dbReference type="InterPro" id="IPR050482">
    <property type="entry name" value="Sensor_HK_TwoCompSys"/>
</dbReference>
<dbReference type="GO" id="GO:0005737">
    <property type="term" value="C:cytoplasm"/>
    <property type="evidence" value="ECO:0007669"/>
    <property type="project" value="UniProtKB-SubCell"/>
</dbReference>
<evidence type="ECO:0000256" key="5">
    <source>
        <dbReference type="ARBA" id="ARBA00012438"/>
    </source>
</evidence>
<evidence type="ECO:0000256" key="16">
    <source>
        <dbReference type="ARBA" id="ARBA00023012"/>
    </source>
</evidence>
<keyword evidence="18" id="KW-0472">Membrane</keyword>
<dbReference type="CDD" id="cd16917">
    <property type="entry name" value="HATPase_UhpB-NarQ-NarX-like"/>
    <property type="match status" value="1"/>
</dbReference>
<dbReference type="InterPro" id="IPR003594">
    <property type="entry name" value="HATPase_dom"/>
</dbReference>
<dbReference type="GO" id="GO:0005886">
    <property type="term" value="C:plasma membrane"/>
    <property type="evidence" value="ECO:0007669"/>
    <property type="project" value="UniProtKB-SubCell"/>
</dbReference>
<feature type="domain" description="Histidine kinase" evidence="22">
    <location>
        <begin position="161"/>
        <end position="353"/>
    </location>
</feature>
<feature type="compositionally biased region" description="Basic and acidic residues" evidence="21">
    <location>
        <begin position="351"/>
        <end position="362"/>
    </location>
</feature>
<comment type="subcellular location">
    <subcellularLocation>
        <location evidence="4">Cell membrane</location>
        <topology evidence="4">Multi-pass membrane protein</topology>
    </subcellularLocation>
    <subcellularLocation>
        <location evidence="3">Cytoplasm</location>
    </subcellularLocation>
</comment>
<keyword evidence="24" id="KW-1185">Reference proteome</keyword>
<evidence type="ECO:0000256" key="4">
    <source>
        <dbReference type="ARBA" id="ARBA00004651"/>
    </source>
</evidence>
<comment type="caution">
    <text evidence="23">The sequence shown here is derived from an EMBL/GenBank/DDBJ whole genome shotgun (WGS) entry which is preliminary data.</text>
</comment>
<evidence type="ECO:0000256" key="14">
    <source>
        <dbReference type="ARBA" id="ARBA00022989"/>
    </source>
</evidence>
<feature type="region of interest" description="Disordered" evidence="21">
    <location>
        <begin position="348"/>
        <end position="371"/>
    </location>
</feature>
<dbReference type="Pfam" id="PF02518">
    <property type="entry name" value="HATPase_c"/>
    <property type="match status" value="1"/>
</dbReference>
<proteinExistence type="predicted"/>
<evidence type="ECO:0000313" key="23">
    <source>
        <dbReference type="EMBL" id="OEV16067.1"/>
    </source>
</evidence>
<keyword evidence="15" id="KW-0408">Iron</keyword>
<dbReference type="Gene3D" id="1.20.5.1930">
    <property type="match status" value="1"/>
</dbReference>
<evidence type="ECO:0000256" key="18">
    <source>
        <dbReference type="ARBA" id="ARBA00023136"/>
    </source>
</evidence>
<dbReference type="SUPFAM" id="SSF55874">
    <property type="entry name" value="ATPase domain of HSP90 chaperone/DNA topoisomerase II/histidine kinase"/>
    <property type="match status" value="1"/>
</dbReference>
<evidence type="ECO:0000256" key="19">
    <source>
        <dbReference type="ARBA" id="ARBA00024827"/>
    </source>
</evidence>
<evidence type="ECO:0000256" key="2">
    <source>
        <dbReference type="ARBA" id="ARBA00001966"/>
    </source>
</evidence>
<comment type="catalytic activity">
    <reaction evidence="1">
        <text>ATP + protein L-histidine = ADP + protein N-phospho-L-histidine.</text>
        <dbReference type="EC" id="2.7.13.3"/>
    </reaction>
</comment>
<keyword evidence="16" id="KW-0902">Two-component regulatory system</keyword>
<keyword evidence="8" id="KW-0004">4Fe-4S</keyword>
<dbReference type="GO" id="GO:0046872">
    <property type="term" value="F:metal ion binding"/>
    <property type="evidence" value="ECO:0007669"/>
    <property type="project" value="UniProtKB-KW"/>
</dbReference>
<keyword evidence="10" id="KW-0808">Transferase</keyword>
<dbReference type="InterPro" id="IPR005467">
    <property type="entry name" value="His_kinase_dom"/>
</dbReference>
<comment type="cofactor">
    <cofactor evidence="2">
        <name>[4Fe-4S] cluster</name>
        <dbReference type="ChEBI" id="CHEBI:49883"/>
    </cofactor>
</comment>
<evidence type="ECO:0000256" key="9">
    <source>
        <dbReference type="ARBA" id="ARBA00022490"/>
    </source>
</evidence>
<evidence type="ECO:0000256" key="15">
    <source>
        <dbReference type="ARBA" id="ARBA00023004"/>
    </source>
</evidence>
<dbReference type="InterPro" id="IPR011712">
    <property type="entry name" value="Sig_transdc_His_kin_sub3_dim/P"/>
</dbReference>
<gene>
    <name evidence="23" type="ORF">AN221_35365</name>
</gene>
<name>A0A1E7LIN6_9ACTN</name>
<dbReference type="OrthoDB" id="144293at2"/>
<evidence type="ECO:0000259" key="22">
    <source>
        <dbReference type="PROSITE" id="PS50109"/>
    </source>
</evidence>
<dbReference type="EC" id="2.7.13.3" evidence="5"/>
<evidence type="ECO:0000313" key="24">
    <source>
        <dbReference type="Proteomes" id="UP000175971"/>
    </source>
</evidence>
<dbReference type="PANTHER" id="PTHR24421">
    <property type="entry name" value="NITRATE/NITRITE SENSOR PROTEIN NARX-RELATED"/>
    <property type="match status" value="1"/>
</dbReference>
<dbReference type="AlphaFoldDB" id="A0A1E7LIN6"/>
<dbReference type="PANTHER" id="PTHR24421:SF37">
    <property type="entry name" value="SENSOR HISTIDINE KINASE NARS"/>
    <property type="match status" value="1"/>
</dbReference>
<keyword evidence="13" id="KW-0418">Kinase</keyword>
<dbReference type="PROSITE" id="PS50109">
    <property type="entry name" value="HIS_KIN"/>
    <property type="match status" value="1"/>
</dbReference>
<dbReference type="SMART" id="SM00387">
    <property type="entry name" value="HATPase_c"/>
    <property type="match status" value="1"/>
</dbReference>
<sequence>MALPADAAADRSGLVEAAVARYAHGLREAGNPLVLHPELWASCEKQARQILGECVDALHGTPVEVAQEAELASMALGVQRSSEKVPPIDSVHAARVLFDAGVGTMTEAAARLPADITLPRCLSAVRMLHEAIFTRVSAAAIGYESATLRDVGEVSTARRHQLARDLHDHIGSSISLALRCLDLYEAERAKGVTSTRDRLADARHALRDVFGFTRSMVSGLRVNELHDGLKEEIDAYSAAASDRPAEVSSRIDGDESWLPEQARQELFLVVREALRNAFTHARARHIDVLVSIFPDAVHATVTDDGVGLPHRRDGEGTGLTAMRQRVTALGGTLELIGGPGRGTRVQVRFPLDGDRDGDRDSGARGADGGVR</sequence>
<accession>A0A1E7LIN6</accession>
<protein>
    <recommendedName>
        <fullName evidence="6">Oxygen sensor histidine kinase NreB</fullName>
        <ecNumber evidence="5">2.7.13.3</ecNumber>
    </recommendedName>
    <alternativeName>
        <fullName evidence="20">Nitrogen regulation protein B</fullName>
    </alternativeName>
</protein>
<keyword evidence="7" id="KW-1003">Cell membrane</keyword>
<dbReference type="PRINTS" id="PR00344">
    <property type="entry name" value="BCTRLSENSOR"/>
</dbReference>
<organism evidence="23 24">
    <name type="scientific">Streptomyces nanshensis</name>
    <dbReference type="NCBI Taxonomy" id="518642"/>
    <lineage>
        <taxon>Bacteria</taxon>
        <taxon>Bacillati</taxon>
        <taxon>Actinomycetota</taxon>
        <taxon>Actinomycetes</taxon>
        <taxon>Kitasatosporales</taxon>
        <taxon>Streptomycetaceae</taxon>
        <taxon>Streptomyces</taxon>
    </lineage>
</organism>
<keyword evidence="14" id="KW-1133">Transmembrane helix</keyword>